<dbReference type="Gene3D" id="3.40.50.11350">
    <property type="match status" value="1"/>
</dbReference>
<accession>X6P595</accession>
<proteinExistence type="predicted"/>
<dbReference type="EMBL" id="ASPP01003177">
    <property type="protein sequence ID" value="ETO33720.1"/>
    <property type="molecule type" value="Genomic_DNA"/>
</dbReference>
<reference evidence="1 2" key="1">
    <citation type="journal article" date="2013" name="Curr. Biol.">
        <title>The Genome of the Foraminiferan Reticulomyxa filosa.</title>
        <authorList>
            <person name="Glockner G."/>
            <person name="Hulsmann N."/>
            <person name="Schleicher M."/>
            <person name="Noegel A.A."/>
            <person name="Eichinger L."/>
            <person name="Gallinger C."/>
            <person name="Pawlowski J."/>
            <person name="Sierra R."/>
            <person name="Euteneuer U."/>
            <person name="Pillet L."/>
            <person name="Moustafa A."/>
            <person name="Platzer M."/>
            <person name="Groth M."/>
            <person name="Szafranski K."/>
            <person name="Schliwa M."/>
        </authorList>
    </citation>
    <scope>NUCLEOTIDE SEQUENCE [LARGE SCALE GENOMIC DNA]</scope>
</reference>
<gene>
    <name evidence="1" type="ORF">RFI_03381</name>
</gene>
<protein>
    <submittedName>
        <fullName evidence="1">Uncharacterized protein</fullName>
    </submittedName>
</protein>
<dbReference type="Proteomes" id="UP000023152">
    <property type="component" value="Unassembled WGS sequence"/>
</dbReference>
<comment type="caution">
    <text evidence="1">The sequence shown here is derived from an EMBL/GenBank/DDBJ whole genome shotgun (WGS) entry which is preliminary data.</text>
</comment>
<evidence type="ECO:0000313" key="1">
    <source>
        <dbReference type="EMBL" id="ETO33720.1"/>
    </source>
</evidence>
<organism evidence="1 2">
    <name type="scientific">Reticulomyxa filosa</name>
    <dbReference type="NCBI Taxonomy" id="46433"/>
    <lineage>
        <taxon>Eukaryota</taxon>
        <taxon>Sar</taxon>
        <taxon>Rhizaria</taxon>
        <taxon>Retaria</taxon>
        <taxon>Foraminifera</taxon>
        <taxon>Monothalamids</taxon>
        <taxon>Reticulomyxidae</taxon>
        <taxon>Reticulomyxa</taxon>
    </lineage>
</organism>
<evidence type="ECO:0000313" key="2">
    <source>
        <dbReference type="Proteomes" id="UP000023152"/>
    </source>
</evidence>
<sequence length="263" mass="31278">MVERTIKGHWSDKWSKDVDLSDKPSDWTLEQYIAQKSMAILDMYDRTCAMNMSDIDQILRFHKQTPLRSSPDIEPFFLATDGQEPEILQQWLQYHGAITSHGGVEDARRQKGRPSWSQSTRLYKIYNEQGRQCDVTYTYYLQMVANGSISHNWNRPDVIKQQYKRDLTTGSKFADYIQEVDAYWTELAIFDMWMLRHAQFFIGSWHSTLTRTVCHWRGFQQMFEGSNCYLNHKWKLTDTNASYQSWFDLNAVHKPLLTWRMEQ</sequence>
<dbReference type="AlphaFoldDB" id="X6P595"/>
<name>X6P595_RETFI</name>
<keyword evidence="2" id="KW-1185">Reference proteome</keyword>